<accession>A0ABP9L525</accession>
<evidence type="ECO:0000313" key="2">
    <source>
        <dbReference type="EMBL" id="GAA5069400.1"/>
    </source>
</evidence>
<feature type="transmembrane region" description="Helical" evidence="1">
    <location>
        <begin position="97"/>
        <end position="120"/>
    </location>
</feature>
<protein>
    <submittedName>
        <fullName evidence="2">Uncharacterized protein</fullName>
    </submittedName>
</protein>
<dbReference type="RefSeq" id="WP_259546204.1">
    <property type="nucleotide sequence ID" value="NZ_BAABHW010000001.1"/>
</dbReference>
<evidence type="ECO:0000256" key="1">
    <source>
        <dbReference type="SAM" id="Phobius"/>
    </source>
</evidence>
<evidence type="ECO:0000313" key="3">
    <source>
        <dbReference type="Proteomes" id="UP001499910"/>
    </source>
</evidence>
<proteinExistence type="predicted"/>
<feature type="transmembrane region" description="Helical" evidence="1">
    <location>
        <begin position="71"/>
        <end position="91"/>
    </location>
</feature>
<dbReference type="EMBL" id="BAABHW010000001">
    <property type="protein sequence ID" value="GAA5069400.1"/>
    <property type="molecule type" value="Genomic_DNA"/>
</dbReference>
<organism evidence="2 3">
    <name type="scientific">[Roseibacterium] beibuensis</name>
    <dbReference type="NCBI Taxonomy" id="1193142"/>
    <lineage>
        <taxon>Bacteria</taxon>
        <taxon>Pseudomonadati</taxon>
        <taxon>Pseudomonadota</taxon>
        <taxon>Alphaproteobacteria</taxon>
        <taxon>Rhodobacterales</taxon>
        <taxon>Roseobacteraceae</taxon>
        <taxon>Roseicyclus</taxon>
    </lineage>
</organism>
<keyword evidence="1" id="KW-0812">Transmembrane</keyword>
<name>A0ABP9L525_9RHOB</name>
<feature type="transmembrane region" description="Helical" evidence="1">
    <location>
        <begin position="141"/>
        <end position="161"/>
    </location>
</feature>
<sequence length="166" mass="17503">MLLWGLLALLVPALAYMTVTRPAALYLGAAFFWLVFGLGVRAFATQLSQGALGEDGVFQDVYYVVTDRRPLIIASVMGGFGAAIWAATAVFQANTRALAWLFGASYAGVLVFLYGAPLLLTDLGPPRLDLDATAASRVSALMGYAGAALFALGVGGSILSLRPRRR</sequence>
<keyword evidence="1" id="KW-0472">Membrane</keyword>
<keyword evidence="3" id="KW-1185">Reference proteome</keyword>
<dbReference type="Proteomes" id="UP001499910">
    <property type="component" value="Unassembled WGS sequence"/>
</dbReference>
<feature type="transmembrane region" description="Helical" evidence="1">
    <location>
        <begin position="25"/>
        <end position="44"/>
    </location>
</feature>
<gene>
    <name evidence="2" type="ORF">GCM10023209_11110</name>
</gene>
<keyword evidence="1" id="KW-1133">Transmembrane helix</keyword>
<reference evidence="3" key="1">
    <citation type="journal article" date="2019" name="Int. J. Syst. Evol. Microbiol.">
        <title>The Global Catalogue of Microorganisms (GCM) 10K type strain sequencing project: providing services to taxonomists for standard genome sequencing and annotation.</title>
        <authorList>
            <consortium name="The Broad Institute Genomics Platform"/>
            <consortium name="The Broad Institute Genome Sequencing Center for Infectious Disease"/>
            <person name="Wu L."/>
            <person name="Ma J."/>
        </authorList>
    </citation>
    <scope>NUCLEOTIDE SEQUENCE [LARGE SCALE GENOMIC DNA]</scope>
    <source>
        <strain evidence="3">JCM 18015</strain>
    </source>
</reference>
<comment type="caution">
    <text evidence="2">The sequence shown here is derived from an EMBL/GenBank/DDBJ whole genome shotgun (WGS) entry which is preliminary data.</text>
</comment>